<evidence type="ECO:0000313" key="2">
    <source>
        <dbReference type="Proteomes" id="UP000266673"/>
    </source>
</evidence>
<reference evidence="1 2" key="1">
    <citation type="submission" date="2018-06" db="EMBL/GenBank/DDBJ databases">
        <title>Comparative genomics reveals the genomic features of Rhizophagus irregularis, R. cerebriforme, R. diaphanum and Gigaspora rosea, and their symbiotic lifestyle signature.</title>
        <authorList>
            <person name="Morin E."/>
            <person name="San Clemente H."/>
            <person name="Chen E.C.H."/>
            <person name="De La Providencia I."/>
            <person name="Hainaut M."/>
            <person name="Kuo A."/>
            <person name="Kohler A."/>
            <person name="Murat C."/>
            <person name="Tang N."/>
            <person name="Roy S."/>
            <person name="Loubradou J."/>
            <person name="Henrissat B."/>
            <person name="Grigoriev I.V."/>
            <person name="Corradi N."/>
            <person name="Roux C."/>
            <person name="Martin F.M."/>
        </authorList>
    </citation>
    <scope>NUCLEOTIDE SEQUENCE [LARGE SCALE GENOMIC DNA]</scope>
    <source>
        <strain evidence="1 2">DAOM 194757</strain>
    </source>
</reference>
<accession>A0A397V7C9</accession>
<gene>
    <name evidence="1" type="ORF">C2G38_2188916</name>
</gene>
<organism evidence="1 2">
    <name type="scientific">Gigaspora rosea</name>
    <dbReference type="NCBI Taxonomy" id="44941"/>
    <lineage>
        <taxon>Eukaryota</taxon>
        <taxon>Fungi</taxon>
        <taxon>Fungi incertae sedis</taxon>
        <taxon>Mucoromycota</taxon>
        <taxon>Glomeromycotina</taxon>
        <taxon>Glomeromycetes</taxon>
        <taxon>Diversisporales</taxon>
        <taxon>Gigasporaceae</taxon>
        <taxon>Gigaspora</taxon>
    </lineage>
</organism>
<proteinExistence type="predicted"/>
<dbReference type="AlphaFoldDB" id="A0A397V7C9"/>
<sequence length="331" mass="37747">MAAEWYKENKELLSRVNVNDRFSNGYIVRMFLNGLKGNNATFVAVATPKNLTEAIAAARRVEASNYYGQHNSEIAKQLKVKNELSDMKKKIDEMALNYAALTGKIKDAPAIPKNKTRNSIICFRCKEMGHISREFFNSEEFKTLQEKASTPNLLSNLEEWTNENFKSLKATLQHYLPHVRYFQIPSEDAVGMGLQSILSRVKDKSKAIDYDDIMKDLYPSKPISSIILSPRVVLIQTFPSRTTEPFLTIINEIADTYSATNYPYEFKLLLRGTRDGFTPASFWNLRYKQTNVVIVAKVNDTDGILGGYNYAKRDKLVMATDVETNKFRQTC</sequence>
<dbReference type="EMBL" id="QKWP01000648">
    <property type="protein sequence ID" value="RIB16829.1"/>
    <property type="molecule type" value="Genomic_DNA"/>
</dbReference>
<comment type="caution">
    <text evidence="1">The sequence shown here is derived from an EMBL/GenBank/DDBJ whole genome shotgun (WGS) entry which is preliminary data.</text>
</comment>
<protein>
    <submittedName>
        <fullName evidence="1">Uncharacterized protein</fullName>
    </submittedName>
</protein>
<dbReference type="Proteomes" id="UP000266673">
    <property type="component" value="Unassembled WGS sequence"/>
</dbReference>
<name>A0A397V7C9_9GLOM</name>
<evidence type="ECO:0000313" key="1">
    <source>
        <dbReference type="EMBL" id="RIB16829.1"/>
    </source>
</evidence>
<keyword evidence="2" id="KW-1185">Reference proteome</keyword>